<evidence type="ECO:0000256" key="1">
    <source>
        <dbReference type="ARBA" id="ARBA00004141"/>
    </source>
</evidence>
<dbReference type="GO" id="GO:0018996">
    <property type="term" value="P:molting cycle, collagen and cuticulin-based cuticle"/>
    <property type="evidence" value="ECO:0007669"/>
    <property type="project" value="TreeGrafter"/>
</dbReference>
<dbReference type="GO" id="GO:0006897">
    <property type="term" value="P:endocytosis"/>
    <property type="evidence" value="ECO:0007669"/>
    <property type="project" value="TreeGrafter"/>
</dbReference>
<dbReference type="AlphaFoldDB" id="A0A914KRU6"/>
<feature type="transmembrane region" description="Helical" evidence="8">
    <location>
        <begin position="175"/>
        <end position="197"/>
    </location>
</feature>
<evidence type="ECO:0000256" key="7">
    <source>
        <dbReference type="SAM" id="MobiDB-lite"/>
    </source>
</evidence>
<dbReference type="Proteomes" id="UP000887563">
    <property type="component" value="Unplaced"/>
</dbReference>
<feature type="transmembrane region" description="Helical" evidence="8">
    <location>
        <begin position="48"/>
        <end position="65"/>
    </location>
</feature>
<feature type="region of interest" description="Disordered" evidence="7">
    <location>
        <begin position="221"/>
        <end position="245"/>
    </location>
</feature>
<dbReference type="InterPro" id="IPR000731">
    <property type="entry name" value="SSD"/>
</dbReference>
<dbReference type="InterPro" id="IPR051697">
    <property type="entry name" value="Patched_domain-protein"/>
</dbReference>
<dbReference type="PANTHER" id="PTHR10796:SF91">
    <property type="entry name" value="SSD DOMAIN-CONTAINING PROTEIN"/>
    <property type="match status" value="1"/>
</dbReference>
<dbReference type="InterPro" id="IPR003392">
    <property type="entry name" value="PTHD_SSD"/>
</dbReference>
<dbReference type="GO" id="GO:0005886">
    <property type="term" value="C:plasma membrane"/>
    <property type="evidence" value="ECO:0007669"/>
    <property type="project" value="TreeGrafter"/>
</dbReference>
<evidence type="ECO:0000256" key="2">
    <source>
        <dbReference type="ARBA" id="ARBA00005585"/>
    </source>
</evidence>
<accession>A0A914KRU6</accession>
<feature type="transmembrane region" description="Helical" evidence="8">
    <location>
        <begin position="109"/>
        <end position="126"/>
    </location>
</feature>
<feature type="transmembrane region" description="Helical" evidence="8">
    <location>
        <begin position="146"/>
        <end position="169"/>
    </location>
</feature>
<dbReference type="WBParaSite" id="Minc3s00069g03428">
    <property type="protein sequence ID" value="Minc3s00069g03428"/>
    <property type="gene ID" value="Minc3s00069g03428"/>
</dbReference>
<proteinExistence type="inferred from homology"/>
<dbReference type="PROSITE" id="PS50156">
    <property type="entry name" value="SSD"/>
    <property type="match status" value="1"/>
</dbReference>
<dbReference type="SUPFAM" id="SSF82866">
    <property type="entry name" value="Multidrug efflux transporter AcrB transmembrane domain"/>
    <property type="match status" value="1"/>
</dbReference>
<name>A0A914KRU6_MELIC</name>
<keyword evidence="5 8" id="KW-0472">Membrane</keyword>
<feature type="transmembrane region" description="Helical" evidence="8">
    <location>
        <begin position="85"/>
        <end position="103"/>
    </location>
</feature>
<sequence length="305" mass="34065">MRLWYFLRSDTPLFDKMSKAWEDAAEQFVKNECYDNGLTRNANRLKPYFTVTVMVLIAFTTFYALRWKLNRRSISIDWLRSKPMLALGGVLSTTMAIISGIGLLLWCGAFFAEITLVAPFLVLSIGKDSNSLKERMVEAMSESSVAIFITSITDVISFAVGSTTDILAVKGFCMMTSACMLFTFLYQITFFASLMVISAKLQMNERNACCPCMRVSEDNKESKKTSKSVENPKLEEEKEADEGIGEEVVESGGLPKLNNKLNLMTSSASFSSEFSISTSQSAENKINNTKTKNTPMCNFFRLTIG</sequence>
<dbReference type="GO" id="GO:0030659">
    <property type="term" value="C:cytoplasmic vesicle membrane"/>
    <property type="evidence" value="ECO:0007669"/>
    <property type="project" value="TreeGrafter"/>
</dbReference>
<protein>
    <submittedName>
        <fullName evidence="11">SSD domain-containing protein</fullName>
    </submittedName>
</protein>
<dbReference type="PANTHER" id="PTHR10796">
    <property type="entry name" value="PATCHED-RELATED"/>
    <property type="match status" value="1"/>
</dbReference>
<organism evidence="10 11">
    <name type="scientific">Meloidogyne incognita</name>
    <name type="common">Southern root-knot nematode worm</name>
    <name type="synonym">Oxyuris incognita</name>
    <dbReference type="NCBI Taxonomy" id="6306"/>
    <lineage>
        <taxon>Eukaryota</taxon>
        <taxon>Metazoa</taxon>
        <taxon>Ecdysozoa</taxon>
        <taxon>Nematoda</taxon>
        <taxon>Chromadorea</taxon>
        <taxon>Rhabditida</taxon>
        <taxon>Tylenchina</taxon>
        <taxon>Tylenchomorpha</taxon>
        <taxon>Tylenchoidea</taxon>
        <taxon>Meloidogynidae</taxon>
        <taxon>Meloidogyninae</taxon>
        <taxon>Meloidogyne</taxon>
        <taxon>Meloidogyne incognita group</taxon>
    </lineage>
</organism>
<evidence type="ECO:0000256" key="4">
    <source>
        <dbReference type="ARBA" id="ARBA00022989"/>
    </source>
</evidence>
<comment type="subcellular location">
    <subcellularLocation>
        <location evidence="1">Membrane</location>
        <topology evidence="1">Multi-pass membrane protein</topology>
    </subcellularLocation>
</comment>
<evidence type="ECO:0000313" key="11">
    <source>
        <dbReference type="WBParaSite" id="Minc3s00069g03428"/>
    </source>
</evidence>
<dbReference type="Pfam" id="PF02460">
    <property type="entry name" value="Patched"/>
    <property type="match status" value="1"/>
</dbReference>
<keyword evidence="6" id="KW-0325">Glycoprotein</keyword>
<keyword evidence="4 8" id="KW-1133">Transmembrane helix</keyword>
<feature type="domain" description="SSD" evidence="9">
    <location>
        <begin position="47"/>
        <end position="197"/>
    </location>
</feature>
<keyword evidence="3 8" id="KW-0812">Transmembrane</keyword>
<keyword evidence="10" id="KW-1185">Reference proteome</keyword>
<comment type="similarity">
    <text evidence="2">Belongs to the patched family.</text>
</comment>
<evidence type="ECO:0000259" key="9">
    <source>
        <dbReference type="PROSITE" id="PS50156"/>
    </source>
</evidence>
<evidence type="ECO:0000256" key="8">
    <source>
        <dbReference type="SAM" id="Phobius"/>
    </source>
</evidence>
<reference evidence="11" key="1">
    <citation type="submission" date="2022-11" db="UniProtKB">
        <authorList>
            <consortium name="WormBaseParasite"/>
        </authorList>
    </citation>
    <scope>IDENTIFICATION</scope>
</reference>
<evidence type="ECO:0000256" key="6">
    <source>
        <dbReference type="ARBA" id="ARBA00023180"/>
    </source>
</evidence>
<evidence type="ECO:0000256" key="3">
    <source>
        <dbReference type="ARBA" id="ARBA00022692"/>
    </source>
</evidence>
<evidence type="ECO:0000256" key="5">
    <source>
        <dbReference type="ARBA" id="ARBA00023136"/>
    </source>
</evidence>
<evidence type="ECO:0000313" key="10">
    <source>
        <dbReference type="Proteomes" id="UP000887563"/>
    </source>
</evidence>